<dbReference type="AlphaFoldDB" id="A0A4P9W815"/>
<organism evidence="2 3">
    <name type="scientific">Blyttiomyces helicus</name>
    <dbReference type="NCBI Taxonomy" id="388810"/>
    <lineage>
        <taxon>Eukaryota</taxon>
        <taxon>Fungi</taxon>
        <taxon>Fungi incertae sedis</taxon>
        <taxon>Chytridiomycota</taxon>
        <taxon>Chytridiomycota incertae sedis</taxon>
        <taxon>Chytridiomycetes</taxon>
        <taxon>Chytridiomycetes incertae sedis</taxon>
        <taxon>Blyttiomyces</taxon>
    </lineage>
</organism>
<feature type="compositionally biased region" description="Polar residues" evidence="1">
    <location>
        <begin position="110"/>
        <end position="137"/>
    </location>
</feature>
<dbReference type="Proteomes" id="UP000269721">
    <property type="component" value="Unassembled WGS sequence"/>
</dbReference>
<feature type="compositionally biased region" description="Polar residues" evidence="1">
    <location>
        <begin position="92"/>
        <end position="101"/>
    </location>
</feature>
<gene>
    <name evidence="2" type="ORF">BDK51DRAFT_38205</name>
</gene>
<reference evidence="3" key="1">
    <citation type="journal article" date="2018" name="Nat. Microbiol.">
        <title>Leveraging single-cell genomics to expand the fungal tree of life.</title>
        <authorList>
            <person name="Ahrendt S.R."/>
            <person name="Quandt C.A."/>
            <person name="Ciobanu D."/>
            <person name="Clum A."/>
            <person name="Salamov A."/>
            <person name="Andreopoulos B."/>
            <person name="Cheng J.F."/>
            <person name="Woyke T."/>
            <person name="Pelin A."/>
            <person name="Henrissat B."/>
            <person name="Reynolds N.K."/>
            <person name="Benny G.L."/>
            <person name="Smith M.E."/>
            <person name="James T.Y."/>
            <person name="Grigoriev I.V."/>
        </authorList>
    </citation>
    <scope>NUCLEOTIDE SEQUENCE [LARGE SCALE GENOMIC DNA]</scope>
</reference>
<protein>
    <submittedName>
        <fullName evidence="2">Uncharacterized protein</fullName>
    </submittedName>
</protein>
<evidence type="ECO:0000313" key="3">
    <source>
        <dbReference type="Proteomes" id="UP000269721"/>
    </source>
</evidence>
<dbReference type="EMBL" id="KZ997332">
    <property type="protein sequence ID" value="RKO87555.1"/>
    <property type="molecule type" value="Genomic_DNA"/>
</dbReference>
<evidence type="ECO:0000256" key="1">
    <source>
        <dbReference type="SAM" id="MobiDB-lite"/>
    </source>
</evidence>
<feature type="region of interest" description="Disordered" evidence="1">
    <location>
        <begin position="1"/>
        <end position="23"/>
    </location>
</feature>
<keyword evidence="3" id="KW-1185">Reference proteome</keyword>
<feature type="compositionally biased region" description="Low complexity" evidence="1">
    <location>
        <begin position="62"/>
        <end position="74"/>
    </location>
</feature>
<feature type="region of interest" description="Disordered" evidence="1">
    <location>
        <begin position="47"/>
        <end position="149"/>
    </location>
</feature>
<name>A0A4P9W815_9FUNG</name>
<accession>A0A4P9W815</accession>
<proteinExistence type="predicted"/>
<sequence>MDPKSERRQSWFPPVLNGQRVSASPPLSCFHGRRVSALVGSIYNIERRQHPPPSTNPDHPIRPAAPSATPPIATMLLLPTSPAHPSIRGKSPLTTPPSSKRPSPIAMPLSPSQPLGQSASLAFPSEENTNATSSTEAPSRPCAAHRHRRHVERLARGRLDAHGKESRQVVDELATVLDGEPTHQAEIFEARCEPGQEGDESPARPPLGIKQDELRQLGSAGGEKVEEGLFRRFGRREEVYGIVIEAERESLQRAMGYQVLDRRDGDIGAVKIELLERQSAATPVSVTSLHFTSMTLTRCEKRAAIVSRIASLRKQELRTDQPCGAALHPSLITTSSPSCPSVRL</sequence>
<evidence type="ECO:0000313" key="2">
    <source>
        <dbReference type="EMBL" id="RKO87555.1"/>
    </source>
</evidence>